<dbReference type="Pfam" id="PF06013">
    <property type="entry name" value="WXG100"/>
    <property type="match status" value="1"/>
</dbReference>
<dbReference type="EMBL" id="JAARVD010000008">
    <property type="protein sequence ID" value="MBC1797988.1"/>
    <property type="molecule type" value="Genomic_DNA"/>
</dbReference>
<comment type="similarity">
    <text evidence="1">Belongs to the WXG100 family.</text>
</comment>
<dbReference type="InterPro" id="IPR010310">
    <property type="entry name" value="T7SS_ESAT-6-like"/>
</dbReference>
<dbReference type="NCBIfam" id="TIGR03930">
    <property type="entry name" value="WXG100_ESAT6"/>
    <property type="match status" value="1"/>
</dbReference>
<organism evidence="2 4">
    <name type="scientific">Listeria booriae</name>
    <dbReference type="NCBI Taxonomy" id="1552123"/>
    <lineage>
        <taxon>Bacteria</taxon>
        <taxon>Bacillati</taxon>
        <taxon>Bacillota</taxon>
        <taxon>Bacilli</taxon>
        <taxon>Bacillales</taxon>
        <taxon>Listeriaceae</taxon>
        <taxon>Listeria</taxon>
    </lineage>
</organism>
<accession>A0A7X1CMR8</accession>
<evidence type="ECO:0000313" key="2">
    <source>
        <dbReference type="EMBL" id="MBC1794470.1"/>
    </source>
</evidence>
<dbReference type="EMBL" id="JAARVG010000014">
    <property type="protein sequence ID" value="MBC1794470.1"/>
    <property type="molecule type" value="Genomic_DNA"/>
</dbReference>
<comment type="caution">
    <text evidence="2">The sequence shown here is derived from an EMBL/GenBank/DDBJ whole genome shotgun (WGS) entry which is preliminary data.</text>
</comment>
<dbReference type="SUPFAM" id="SSF140453">
    <property type="entry name" value="EsxAB dimer-like"/>
    <property type="match status" value="1"/>
</dbReference>
<proteinExistence type="inferred from homology"/>
<name>A0A7X1CMR8_9LIST</name>
<evidence type="ECO:0000313" key="5">
    <source>
        <dbReference type="Proteomes" id="UP000548082"/>
    </source>
</evidence>
<reference evidence="4 5" key="1">
    <citation type="submission" date="2020-03" db="EMBL/GenBank/DDBJ databases">
        <title>Soil Listeria distribution.</title>
        <authorList>
            <person name="Liao J."/>
            <person name="Wiedmann M."/>
        </authorList>
    </citation>
    <scope>NUCLEOTIDE SEQUENCE [LARGE SCALE GENOMIC DNA]</scope>
    <source>
        <strain evidence="2 4">FSL L7-0978</strain>
        <strain evidence="3 5">FSL L7-0990</strain>
    </source>
</reference>
<dbReference type="RefSeq" id="WP_185426823.1">
    <property type="nucleotide sequence ID" value="NZ_JAARRV010000006.1"/>
</dbReference>
<dbReference type="Proteomes" id="UP000539064">
    <property type="component" value="Unassembled WGS sequence"/>
</dbReference>
<dbReference type="InterPro" id="IPR036689">
    <property type="entry name" value="ESAT-6-like_sf"/>
</dbReference>
<dbReference type="Proteomes" id="UP000548082">
    <property type="component" value="Unassembled WGS sequence"/>
</dbReference>
<evidence type="ECO:0000256" key="1">
    <source>
        <dbReference type="RuleBase" id="RU362001"/>
    </source>
</evidence>
<evidence type="ECO:0000313" key="3">
    <source>
        <dbReference type="EMBL" id="MBC1797988.1"/>
    </source>
</evidence>
<evidence type="ECO:0000313" key="4">
    <source>
        <dbReference type="Proteomes" id="UP000539064"/>
    </source>
</evidence>
<gene>
    <name evidence="2" type="ORF">HCA52_13645</name>
    <name evidence="3" type="ORF">HCA55_14730</name>
</gene>
<sequence>MAKIGIDTEELASISTNLKTHAESYDDLVKAMKSEVDKIPTAWDGQAAEAYVEQFEELKPSFNNVLELIETISIQLKQVIEANENLDKETSGKLRQ</sequence>
<dbReference type="Gene3D" id="1.10.287.1060">
    <property type="entry name" value="ESAT-6-like"/>
    <property type="match status" value="1"/>
</dbReference>
<protein>
    <recommendedName>
        <fullName evidence="1">ESAT-6-like protein</fullName>
    </recommendedName>
</protein>
<dbReference type="AlphaFoldDB" id="A0A7X1CMR8"/>